<dbReference type="Pfam" id="PF00266">
    <property type="entry name" value="Aminotran_5"/>
    <property type="match status" value="1"/>
</dbReference>
<dbReference type="RefSeq" id="WP_408158872.1">
    <property type="nucleotide sequence ID" value="NZ_JAQQFM010000006.1"/>
</dbReference>
<dbReference type="PANTHER" id="PTHR11601">
    <property type="entry name" value="CYSTEINE DESULFURYLASE FAMILY MEMBER"/>
    <property type="match status" value="1"/>
</dbReference>
<dbReference type="InterPro" id="IPR000192">
    <property type="entry name" value="Aminotrans_V_dom"/>
</dbReference>
<dbReference type="GO" id="GO:0031071">
    <property type="term" value="F:cysteine desulfurase activity"/>
    <property type="evidence" value="ECO:0007669"/>
    <property type="project" value="UniProtKB-EC"/>
</dbReference>
<keyword evidence="6" id="KW-0408">Iron</keyword>
<dbReference type="Gene3D" id="3.90.1150.10">
    <property type="entry name" value="Aspartate Aminotransferase, domain 1"/>
    <property type="match status" value="1"/>
</dbReference>
<evidence type="ECO:0000256" key="4">
    <source>
        <dbReference type="ARBA" id="ARBA00022723"/>
    </source>
</evidence>
<dbReference type="Proteomes" id="UP001629246">
    <property type="component" value="Unassembled WGS sequence"/>
</dbReference>
<evidence type="ECO:0000256" key="3">
    <source>
        <dbReference type="ARBA" id="ARBA00022679"/>
    </source>
</evidence>
<feature type="domain" description="Aminotransferase class V" evidence="9">
    <location>
        <begin position="27"/>
        <end position="389"/>
    </location>
</feature>
<keyword evidence="3 10" id="KW-0808">Transferase</keyword>
<dbReference type="InterPro" id="IPR015424">
    <property type="entry name" value="PyrdxlP-dep_Trfase"/>
</dbReference>
<keyword evidence="11" id="KW-1185">Reference proteome</keyword>
<comment type="catalytic activity">
    <reaction evidence="8">
        <text>(sulfur carrier)-H + L-cysteine = (sulfur carrier)-SH + L-alanine</text>
        <dbReference type="Rhea" id="RHEA:43892"/>
        <dbReference type="Rhea" id="RHEA-COMP:14737"/>
        <dbReference type="Rhea" id="RHEA-COMP:14739"/>
        <dbReference type="ChEBI" id="CHEBI:29917"/>
        <dbReference type="ChEBI" id="CHEBI:35235"/>
        <dbReference type="ChEBI" id="CHEBI:57972"/>
        <dbReference type="ChEBI" id="CHEBI:64428"/>
        <dbReference type="EC" id="2.8.1.7"/>
    </reaction>
</comment>
<dbReference type="Gene3D" id="3.40.640.10">
    <property type="entry name" value="Type I PLP-dependent aspartate aminotransferase-like (Major domain)"/>
    <property type="match status" value="1"/>
</dbReference>
<keyword evidence="5" id="KW-0663">Pyridoxal phosphate</keyword>
<dbReference type="InterPro" id="IPR015421">
    <property type="entry name" value="PyrdxlP-dep_Trfase_major"/>
</dbReference>
<comment type="caution">
    <text evidence="10">The sequence shown here is derived from an EMBL/GenBank/DDBJ whole genome shotgun (WGS) entry which is preliminary data.</text>
</comment>
<dbReference type="NCBIfam" id="NF010611">
    <property type="entry name" value="PRK14012.1"/>
    <property type="match status" value="1"/>
</dbReference>
<evidence type="ECO:0000256" key="8">
    <source>
        <dbReference type="ARBA" id="ARBA00050776"/>
    </source>
</evidence>
<proteinExistence type="inferred from homology"/>
<evidence type="ECO:0000259" key="9">
    <source>
        <dbReference type="Pfam" id="PF00266"/>
    </source>
</evidence>
<reference evidence="10 11" key="1">
    <citation type="journal article" date="2024" name="Chem. Sci.">
        <title>Discovery of megapolipeptins by genome mining of a Burkholderiales bacteria collection.</title>
        <authorList>
            <person name="Paulo B.S."/>
            <person name="Recchia M.J.J."/>
            <person name="Lee S."/>
            <person name="Fergusson C.H."/>
            <person name="Romanowski S.B."/>
            <person name="Hernandez A."/>
            <person name="Krull N."/>
            <person name="Liu D.Y."/>
            <person name="Cavanagh H."/>
            <person name="Bos A."/>
            <person name="Gray C.A."/>
            <person name="Murphy B.T."/>
            <person name="Linington R.G."/>
            <person name="Eustaquio A.S."/>
        </authorList>
    </citation>
    <scope>NUCLEOTIDE SEQUENCE [LARGE SCALE GENOMIC DNA]</scope>
    <source>
        <strain evidence="10 11">RL21-008-BIB-A</strain>
    </source>
</reference>
<name>A0ABW9ABT9_9BURK</name>
<dbReference type="SUPFAM" id="SSF53383">
    <property type="entry name" value="PLP-dependent transferases"/>
    <property type="match status" value="1"/>
</dbReference>
<accession>A0ABW9ABT9</accession>
<evidence type="ECO:0000313" key="10">
    <source>
        <dbReference type="EMBL" id="MFL9925684.1"/>
    </source>
</evidence>
<keyword evidence="7" id="KW-0411">Iron-sulfur</keyword>
<keyword evidence="4" id="KW-0479">Metal-binding</keyword>
<dbReference type="InterPro" id="IPR015422">
    <property type="entry name" value="PyrdxlP-dep_Trfase_small"/>
</dbReference>
<comment type="cofactor">
    <cofactor evidence="1">
        <name>pyridoxal 5'-phosphate</name>
        <dbReference type="ChEBI" id="CHEBI:597326"/>
    </cofactor>
</comment>
<dbReference type="InterPro" id="IPR016454">
    <property type="entry name" value="Cysteine_dSase"/>
</dbReference>
<evidence type="ECO:0000256" key="1">
    <source>
        <dbReference type="ARBA" id="ARBA00001933"/>
    </source>
</evidence>
<gene>
    <name evidence="10" type="ORF">PQR62_15495</name>
</gene>
<evidence type="ECO:0000256" key="5">
    <source>
        <dbReference type="ARBA" id="ARBA00022898"/>
    </source>
</evidence>
<sequence>MSSSSPSSSAQPASPACSTATGLQFPIYLDYSATTPVDPRVAQKMISFLTEKFGNPASNSHSLGWEAKAAVEHARKQVAALVGAKASEIVWTSGATESNNLAIKGTAQALRERGRHLITVSTEHKAVLDTMHTLERQGFEVTYLQPQANGLITLEQFEAAIRPDTILASVMMVNNEIGVIQPVQQLGEICAARGIVFHVDAVQGAGKIAIDLQTLKADLMSFSAHKVYGPKGIGALYVRSNPALKLEAQIDGGGHENGMRSGTLATHQIAGMGEAFELARQLLTEEGPKIRILRDRLWAGLRELPGVQLNGDAERRIPHNLNVSFDTSAADGIAGQLLGIAVSAGSACNSANVAPSYVLSALGCPAPLARNAIRFSLGRWTSEQEIDYVIDTLKALLGTRKETASA</sequence>
<evidence type="ECO:0000256" key="2">
    <source>
        <dbReference type="ARBA" id="ARBA00006490"/>
    </source>
</evidence>
<organism evidence="10 11">
    <name type="scientific">Herbaspirillum lusitanum</name>
    <dbReference type="NCBI Taxonomy" id="213312"/>
    <lineage>
        <taxon>Bacteria</taxon>
        <taxon>Pseudomonadati</taxon>
        <taxon>Pseudomonadota</taxon>
        <taxon>Betaproteobacteria</taxon>
        <taxon>Burkholderiales</taxon>
        <taxon>Oxalobacteraceae</taxon>
        <taxon>Herbaspirillum</taxon>
    </lineage>
</organism>
<dbReference type="EC" id="2.8.1.7" evidence="10"/>
<dbReference type="EMBL" id="JAQQFM010000006">
    <property type="protein sequence ID" value="MFL9925684.1"/>
    <property type="molecule type" value="Genomic_DNA"/>
</dbReference>
<evidence type="ECO:0000256" key="6">
    <source>
        <dbReference type="ARBA" id="ARBA00023004"/>
    </source>
</evidence>
<evidence type="ECO:0000313" key="11">
    <source>
        <dbReference type="Proteomes" id="UP001629246"/>
    </source>
</evidence>
<evidence type="ECO:0000256" key="7">
    <source>
        <dbReference type="ARBA" id="ARBA00023014"/>
    </source>
</evidence>
<protein>
    <submittedName>
        <fullName evidence="10">IscS subfamily cysteine desulfurase</fullName>
        <ecNumber evidence="10">2.8.1.7</ecNumber>
    </submittedName>
</protein>
<dbReference type="PANTHER" id="PTHR11601:SF34">
    <property type="entry name" value="CYSTEINE DESULFURASE"/>
    <property type="match status" value="1"/>
</dbReference>
<comment type="similarity">
    <text evidence="2">Belongs to the class-V pyridoxal-phosphate-dependent aminotransferase family. NifS/IscS subfamily.</text>
</comment>
<dbReference type="PIRSF" id="PIRSF005572">
    <property type="entry name" value="NifS"/>
    <property type="match status" value="1"/>
</dbReference>